<evidence type="ECO:0000313" key="3">
    <source>
        <dbReference type="EMBL" id="OJG91011.1"/>
    </source>
</evidence>
<reference evidence="3 5" key="1">
    <citation type="submission" date="2014-12" db="EMBL/GenBank/DDBJ databases">
        <title>Draft genome sequences of 29 type strains of Enterococci.</title>
        <authorList>
            <person name="Zhong Z."/>
            <person name="Sun Z."/>
            <person name="Liu W."/>
            <person name="Zhang W."/>
            <person name="Zhang H."/>
        </authorList>
    </citation>
    <scope>NUCLEOTIDE SEQUENCE [LARGE SCALE GENOMIC DNA]</scope>
    <source>
        <strain evidence="3 5">DSM 22801</strain>
    </source>
</reference>
<protein>
    <submittedName>
        <fullName evidence="3">Tandem five-TM protein</fullName>
    </submittedName>
</protein>
<keyword evidence="1" id="KW-1133">Transmembrane helix</keyword>
<feature type="transmembrane region" description="Helical" evidence="1">
    <location>
        <begin position="100"/>
        <end position="118"/>
    </location>
</feature>
<dbReference type="Proteomes" id="UP000183039">
    <property type="component" value="Unassembled WGS sequence"/>
</dbReference>
<name>A0A0S3K762_9ENTE</name>
<dbReference type="EMBL" id="JXLC01000017">
    <property type="protein sequence ID" value="OJG91011.1"/>
    <property type="molecule type" value="Genomic_DNA"/>
</dbReference>
<evidence type="ECO:0000313" key="2">
    <source>
        <dbReference type="EMBL" id="ALS00066.1"/>
    </source>
</evidence>
<accession>A0A0S3K762</accession>
<evidence type="ECO:0000313" key="5">
    <source>
        <dbReference type="Proteomes" id="UP000183039"/>
    </source>
</evidence>
<keyword evidence="4" id="KW-1185">Reference proteome</keyword>
<dbReference type="Proteomes" id="UP000065511">
    <property type="component" value="Chromosome"/>
</dbReference>
<dbReference type="NCBIfam" id="TIGR01218">
    <property type="entry name" value="Gpos_tandem_5TM"/>
    <property type="match status" value="1"/>
</dbReference>
<evidence type="ECO:0000256" key="1">
    <source>
        <dbReference type="SAM" id="Phobius"/>
    </source>
</evidence>
<dbReference type="OrthoDB" id="2183420at2"/>
<organism evidence="3 5">
    <name type="scientific">Enterococcus silesiacus</name>
    <dbReference type="NCBI Taxonomy" id="332949"/>
    <lineage>
        <taxon>Bacteria</taxon>
        <taxon>Bacillati</taxon>
        <taxon>Bacillota</taxon>
        <taxon>Bacilli</taxon>
        <taxon>Lactobacillales</taxon>
        <taxon>Enterococcaceae</taxon>
        <taxon>Enterococcus</taxon>
    </lineage>
</organism>
<keyword evidence="1" id="KW-0812">Transmembrane</keyword>
<dbReference type="EMBL" id="CP013614">
    <property type="protein sequence ID" value="ALS00066.1"/>
    <property type="molecule type" value="Genomic_DNA"/>
</dbReference>
<dbReference type="AlphaFoldDB" id="A0A0S3K762"/>
<dbReference type="Pfam" id="PF04276">
    <property type="entry name" value="DUF443"/>
    <property type="match status" value="1"/>
</dbReference>
<dbReference type="RefSeq" id="WP_071878302.1">
    <property type="nucleotide sequence ID" value="NZ_JXLC01000017.1"/>
</dbReference>
<feature type="transmembrane region" description="Helical" evidence="1">
    <location>
        <begin position="68"/>
        <end position="88"/>
    </location>
</feature>
<evidence type="ECO:0000313" key="4">
    <source>
        <dbReference type="Proteomes" id="UP000065511"/>
    </source>
</evidence>
<keyword evidence="1" id="KW-0472">Membrane</keyword>
<feature type="transmembrane region" description="Helical" evidence="1">
    <location>
        <begin position="159"/>
        <end position="178"/>
    </location>
</feature>
<sequence length="219" mass="25611">MKIEDTTIPRFKLATMNKKNKYLIDLDSHKISWLIPMSTWFLANSAMKITDQQYNHLKSIKKGKAGTSLWSFSGFMIGGMIYGVFKGIEESLFNNITNGFLIGAMLSLLPIVIIFRYLRFYFNSKKLKKNYDVLNNSNFDGYIKLNKSDRKKSVYKKRCITGTVILLVVFIFLFYLYIETASMIMLPILCIYFIFISFINTSILKPFESMEYFYFEKGK</sequence>
<feature type="transmembrane region" description="Helical" evidence="1">
    <location>
        <begin position="184"/>
        <end position="204"/>
    </location>
</feature>
<proteinExistence type="predicted"/>
<dbReference type="KEGG" id="ess:ATZ33_01295"/>
<gene>
    <name evidence="2" type="ORF">ATZ33_01295</name>
    <name evidence="3" type="ORF">RV15_GL001007</name>
</gene>
<reference evidence="2 4" key="2">
    <citation type="submission" date="2015-12" db="EMBL/GenBank/DDBJ databases">
        <authorList>
            <person name="Lauer A."/>
            <person name="Humrighouse B."/>
            <person name="Loparev V."/>
            <person name="Shewmaker P.L."/>
            <person name="Whitney A.M."/>
            <person name="McLaughlin R.W."/>
        </authorList>
    </citation>
    <scope>NUCLEOTIDE SEQUENCE [LARGE SCALE GENOMIC DNA]</scope>
    <source>
        <strain evidence="2 4">LMG 23085</strain>
    </source>
</reference>
<dbReference type="InterPro" id="IPR005915">
    <property type="entry name" value="Tandem_5TM"/>
</dbReference>